<dbReference type="Proteomes" id="UP000078532">
    <property type="component" value="Unassembled WGS sequence"/>
</dbReference>
<sequence length="209" mass="23751">MTVEVVLFDLDGTLADSLPLIEHTYRLVFEEMGIPWGEDAVMGWIGRTIRDIAEYFAGRRAQEFIERYQMHYHREHDKYTALFPETLPMLAGLKQRGLRLGIVTSKGRTGAMRTVNFTGLAPYMDTVVTAHDVEKHKPLPDPVLEALRRLAAPPERAVYVGDSQFDIQAGRTAGTRTLGVTWGMAGRAGWREFRPDGVLERWDDLDKYL</sequence>
<dbReference type="InterPro" id="IPR050155">
    <property type="entry name" value="HAD-like_hydrolase_sf"/>
</dbReference>
<keyword evidence="2" id="KW-1185">Reference proteome</keyword>
<dbReference type="GO" id="GO:0006281">
    <property type="term" value="P:DNA repair"/>
    <property type="evidence" value="ECO:0007669"/>
    <property type="project" value="TreeGrafter"/>
</dbReference>
<evidence type="ECO:0000313" key="1">
    <source>
        <dbReference type="EMBL" id="OAT81256.1"/>
    </source>
</evidence>
<accession>A0A1B7LDR8</accession>
<dbReference type="InterPro" id="IPR006439">
    <property type="entry name" value="HAD-SF_hydro_IA"/>
</dbReference>
<dbReference type="PANTHER" id="PTHR43434">
    <property type="entry name" value="PHOSPHOGLYCOLATE PHOSPHATASE"/>
    <property type="match status" value="1"/>
</dbReference>
<dbReference type="SFLD" id="SFLDG01135">
    <property type="entry name" value="C1.5.6:_HAD__Beta-PGM__Phospha"/>
    <property type="match status" value="1"/>
</dbReference>
<dbReference type="PANTHER" id="PTHR43434:SF1">
    <property type="entry name" value="PHOSPHOGLYCOLATE PHOSPHATASE"/>
    <property type="match status" value="1"/>
</dbReference>
<gene>
    <name evidence="1" type="ORF">A6M21_00200</name>
</gene>
<dbReference type="SFLD" id="SFLDG01129">
    <property type="entry name" value="C1.5:_HAD__Beta-PGM__Phosphata"/>
    <property type="match status" value="1"/>
</dbReference>
<dbReference type="InterPro" id="IPR036412">
    <property type="entry name" value="HAD-like_sf"/>
</dbReference>
<dbReference type="OrthoDB" id="9792518at2"/>
<protein>
    <submittedName>
        <fullName evidence="1">Haloacid dehalogenase</fullName>
    </submittedName>
</protein>
<dbReference type="NCBIfam" id="TIGR01509">
    <property type="entry name" value="HAD-SF-IA-v3"/>
    <property type="match status" value="1"/>
</dbReference>
<dbReference type="EMBL" id="LYVF01000165">
    <property type="protein sequence ID" value="OAT81256.1"/>
    <property type="molecule type" value="Genomic_DNA"/>
</dbReference>
<evidence type="ECO:0000313" key="2">
    <source>
        <dbReference type="Proteomes" id="UP000078532"/>
    </source>
</evidence>
<proteinExistence type="predicted"/>
<dbReference type="InterPro" id="IPR041492">
    <property type="entry name" value="HAD_2"/>
</dbReference>
<reference evidence="1 2" key="1">
    <citation type="submission" date="2016-04" db="EMBL/GenBank/DDBJ databases">
        <authorList>
            <person name="Evans L.H."/>
            <person name="Alamgir A."/>
            <person name="Owens N."/>
            <person name="Weber N.D."/>
            <person name="Virtaneva K."/>
            <person name="Barbian K."/>
            <person name="Babar A."/>
            <person name="Rosenke K."/>
        </authorList>
    </citation>
    <scope>NUCLEOTIDE SEQUENCE [LARGE SCALE GENOMIC DNA]</scope>
    <source>
        <strain evidence="1 2">LMa1</strain>
    </source>
</reference>
<organism evidence="1 2">
    <name type="scientific">Desulfotomaculum copahuensis</name>
    <dbReference type="NCBI Taxonomy" id="1838280"/>
    <lineage>
        <taxon>Bacteria</taxon>
        <taxon>Bacillati</taxon>
        <taxon>Bacillota</taxon>
        <taxon>Clostridia</taxon>
        <taxon>Eubacteriales</taxon>
        <taxon>Desulfotomaculaceae</taxon>
        <taxon>Desulfotomaculum</taxon>
    </lineage>
</organism>
<dbReference type="Pfam" id="PF13419">
    <property type="entry name" value="HAD_2"/>
    <property type="match status" value="1"/>
</dbReference>
<dbReference type="NCBIfam" id="TIGR01549">
    <property type="entry name" value="HAD-SF-IA-v1"/>
    <property type="match status" value="1"/>
</dbReference>
<dbReference type="RefSeq" id="WP_066668778.1">
    <property type="nucleotide sequence ID" value="NZ_LYVF01000165.1"/>
</dbReference>
<dbReference type="SFLD" id="SFLDS00003">
    <property type="entry name" value="Haloacid_Dehalogenase"/>
    <property type="match status" value="1"/>
</dbReference>
<dbReference type="GO" id="GO:0008967">
    <property type="term" value="F:phosphoglycolate phosphatase activity"/>
    <property type="evidence" value="ECO:0007669"/>
    <property type="project" value="TreeGrafter"/>
</dbReference>
<dbReference type="AlphaFoldDB" id="A0A1B7LDR8"/>
<dbReference type="SUPFAM" id="SSF56784">
    <property type="entry name" value="HAD-like"/>
    <property type="match status" value="1"/>
</dbReference>
<dbReference type="Gene3D" id="3.40.50.1000">
    <property type="entry name" value="HAD superfamily/HAD-like"/>
    <property type="match status" value="1"/>
</dbReference>
<dbReference type="Gene3D" id="1.10.150.240">
    <property type="entry name" value="Putative phosphatase, domain 2"/>
    <property type="match status" value="1"/>
</dbReference>
<dbReference type="STRING" id="1838280.A6M21_00200"/>
<dbReference type="InterPro" id="IPR023214">
    <property type="entry name" value="HAD_sf"/>
</dbReference>
<comment type="caution">
    <text evidence="1">The sequence shown here is derived from an EMBL/GenBank/DDBJ whole genome shotgun (WGS) entry which is preliminary data.</text>
</comment>
<name>A0A1B7LDR8_9FIRM</name>
<dbReference type="InterPro" id="IPR023198">
    <property type="entry name" value="PGP-like_dom2"/>
</dbReference>
<dbReference type="GO" id="GO:0005829">
    <property type="term" value="C:cytosol"/>
    <property type="evidence" value="ECO:0007669"/>
    <property type="project" value="TreeGrafter"/>
</dbReference>